<evidence type="ECO:0000259" key="1">
    <source>
        <dbReference type="Pfam" id="PF16064"/>
    </source>
</evidence>
<proteinExistence type="predicted"/>
<dbReference type="Pfam" id="PF16064">
    <property type="entry name" value="DUF4806"/>
    <property type="match status" value="1"/>
</dbReference>
<sequence length="144" mass="16259">MDAIVLLKNHVDERFGALPLQEQLFEISMVTTQEEMVDLEQNLADQEYLDKFKSRISRIGGEDFGSAIIEIMDRYFSKSFLSLCNMEGANGKFAFKNSLAYKAISDVITTRYSSTTDHDVAKKVQNKLRNAPAQKGGLGRKKKN</sequence>
<evidence type="ECO:0000313" key="3">
    <source>
        <dbReference type="Proteomes" id="UP000594262"/>
    </source>
</evidence>
<organism evidence="2 3">
    <name type="scientific">Clytia hemisphaerica</name>
    <dbReference type="NCBI Taxonomy" id="252671"/>
    <lineage>
        <taxon>Eukaryota</taxon>
        <taxon>Metazoa</taxon>
        <taxon>Cnidaria</taxon>
        <taxon>Hydrozoa</taxon>
        <taxon>Hydroidolina</taxon>
        <taxon>Leptothecata</taxon>
        <taxon>Obeliida</taxon>
        <taxon>Clytiidae</taxon>
        <taxon>Clytia</taxon>
    </lineage>
</organism>
<keyword evidence="3" id="KW-1185">Reference proteome</keyword>
<dbReference type="Proteomes" id="UP000594262">
    <property type="component" value="Unplaced"/>
</dbReference>
<name>A0A7M6DKW1_9CNID</name>
<protein>
    <recommendedName>
        <fullName evidence="1">DUF4806 domain-containing protein</fullName>
    </recommendedName>
</protein>
<dbReference type="GeneID" id="136819319"/>
<dbReference type="AlphaFoldDB" id="A0A7M6DKW1"/>
<feature type="domain" description="DUF4806" evidence="1">
    <location>
        <begin position="30"/>
        <end position="98"/>
    </location>
</feature>
<accession>A0A7M6DKW1</accession>
<dbReference type="InterPro" id="IPR032071">
    <property type="entry name" value="DUF4806"/>
</dbReference>
<evidence type="ECO:0000313" key="2">
    <source>
        <dbReference type="EnsemblMetazoa" id="CLYHEMP014340.1"/>
    </source>
</evidence>
<dbReference type="RefSeq" id="XP_066931666.1">
    <property type="nucleotide sequence ID" value="XM_067075565.1"/>
</dbReference>
<reference evidence="2" key="1">
    <citation type="submission" date="2021-01" db="UniProtKB">
        <authorList>
            <consortium name="EnsemblMetazoa"/>
        </authorList>
    </citation>
    <scope>IDENTIFICATION</scope>
</reference>
<dbReference type="EnsemblMetazoa" id="CLYHEMT014340.1">
    <property type="protein sequence ID" value="CLYHEMP014340.1"/>
    <property type="gene ID" value="CLYHEMG014340"/>
</dbReference>